<dbReference type="PANTHER" id="PTHR12117:SF0">
    <property type="entry name" value="PROLYL 3-HYDROXYLASE OGFOD1"/>
    <property type="match status" value="1"/>
</dbReference>
<keyword evidence="4" id="KW-0847">Vitamin C</keyword>
<comment type="cofactor">
    <cofactor evidence="1">
        <name>L-ascorbate</name>
        <dbReference type="ChEBI" id="CHEBI:38290"/>
    </cofactor>
</comment>
<dbReference type="OMA" id="SCYARTD"/>
<evidence type="ECO:0000256" key="9">
    <source>
        <dbReference type="ARBA" id="ARBA00047444"/>
    </source>
</evidence>
<comment type="catalytic activity">
    <reaction evidence="9">
        <text>[ribosomal protein uS12]-L-proline + 2-oxoglutarate + O2 = [ribosomal protein uS12]-(3S)-3-hydroxy-L-proline + succinate + CO2</text>
        <dbReference type="Rhea" id="RHEA:54156"/>
        <dbReference type="Rhea" id="RHEA-COMP:13816"/>
        <dbReference type="Rhea" id="RHEA-COMP:13818"/>
        <dbReference type="ChEBI" id="CHEBI:15379"/>
        <dbReference type="ChEBI" id="CHEBI:16526"/>
        <dbReference type="ChEBI" id="CHEBI:16810"/>
        <dbReference type="ChEBI" id="CHEBI:30031"/>
        <dbReference type="ChEBI" id="CHEBI:50342"/>
        <dbReference type="ChEBI" id="CHEBI:85428"/>
    </reaction>
</comment>
<dbReference type="Proteomes" id="UP000009046">
    <property type="component" value="Unassembled WGS sequence"/>
</dbReference>
<dbReference type="PANTHER" id="PTHR12117">
    <property type="entry name" value="HISTONE ACETYLTRANSFERASE COMPLEX"/>
    <property type="match status" value="1"/>
</dbReference>
<feature type="region of interest" description="Disordered" evidence="10">
    <location>
        <begin position="496"/>
        <end position="532"/>
    </location>
</feature>
<dbReference type="VEuPathDB" id="VectorBase:PHUM275770"/>
<dbReference type="AlphaFoldDB" id="E0VKY9"/>
<evidence type="ECO:0000313" key="13">
    <source>
        <dbReference type="EnsemblMetazoa" id="PHUM275770-PA"/>
    </source>
</evidence>
<reference evidence="12" key="2">
    <citation type="submission" date="2007-04" db="EMBL/GenBank/DDBJ databases">
        <title>The genome of the human body louse.</title>
        <authorList>
            <consortium name="The Human Body Louse Genome Consortium"/>
            <person name="Kirkness E."/>
            <person name="Walenz B."/>
            <person name="Hass B."/>
            <person name="Bruggner R."/>
            <person name="Strausberg R."/>
        </authorList>
    </citation>
    <scope>NUCLEOTIDE SEQUENCE</scope>
    <source>
        <strain evidence="12">USDA</strain>
    </source>
</reference>
<keyword evidence="7" id="KW-0408">Iron</keyword>
<keyword evidence="6" id="KW-0560">Oxidoreductase</keyword>
<dbReference type="FunCoup" id="E0VKY9">
    <property type="interactions" value="1526"/>
</dbReference>
<dbReference type="EMBL" id="DS235255">
    <property type="protein sequence ID" value="EEB14045.1"/>
    <property type="molecule type" value="Genomic_DNA"/>
</dbReference>
<dbReference type="InterPro" id="IPR051842">
    <property type="entry name" value="uS12_prolyl_hydroxylase"/>
</dbReference>
<feature type="compositionally biased region" description="Acidic residues" evidence="10">
    <location>
        <begin position="514"/>
        <end position="524"/>
    </location>
</feature>
<dbReference type="Pfam" id="PF13661">
    <property type="entry name" value="2OG-FeII_Oxy_4"/>
    <property type="match status" value="1"/>
</dbReference>
<accession>E0VKY9</accession>
<dbReference type="InterPro" id="IPR006620">
    <property type="entry name" value="Pro_4_hyd_alph"/>
</dbReference>
<evidence type="ECO:0000256" key="4">
    <source>
        <dbReference type="ARBA" id="ARBA00022896"/>
    </source>
</evidence>
<comment type="similarity">
    <text evidence="2">Belongs to the TPA1 family.</text>
</comment>
<gene>
    <name evidence="13" type="primary">8238992</name>
    <name evidence="12" type="ORF">Phum_PHUM275770</name>
</gene>
<reference evidence="13" key="3">
    <citation type="submission" date="2021-02" db="UniProtKB">
        <authorList>
            <consortium name="EnsemblMetazoa"/>
        </authorList>
    </citation>
    <scope>IDENTIFICATION</scope>
    <source>
        <strain evidence="13">USDA</strain>
    </source>
</reference>
<dbReference type="InterPro" id="IPR019601">
    <property type="entry name" value="Oxoglutarate/Fe-dep_Oase_C"/>
</dbReference>
<evidence type="ECO:0000313" key="12">
    <source>
        <dbReference type="EMBL" id="EEB14045.1"/>
    </source>
</evidence>
<sequence length="532" mass="62044">MTPPCKKLCVEKNICRPNLFNEDIINQIKLSLNNDIRETITLDTCDVKIIKYPFKVLVVNNVIQDLNLLKSVINDFNSITCNEKNNDLYQFKQSDDVKNLTNLKSVSILYDCIRNEIRNWSSKIFGKFNLKDDISATFSSYGYQDRLLCHDDKCGDRHIAFILYLVEDWNEKDGGALQLFSANNDGYPDKIVQSLYPKLNTMVFFEVSHSSFHQVSEILTKNKKRLSLNGWFHSTKKMSSKQNDKKLTLNKNICSDDIFELNNFFSPTYLDIENKLNIKKIFSKNSEIQLDNFLISKFWNQITSEFDSEEINWIDKGPLNVRNYKTADLNTLPPNLKTIKNILESKTWFTFLKSITSLDFVPSETSDLNIWKKGILPQCHIEFQKWIPYNYTILHDNDSDFHASGLDVILRIPMKTNNDGEEFEENDDNLPKAGHVLYIDSDSKEDECLLHVGYKMNSLSLIYRDEKTLRFTKYLHSKSKPFYQIFSTYYPWKPPLDDPNLKHDENESSSSDDSTLENDEEEEFNSSHDSEN</sequence>
<keyword evidence="3" id="KW-0479">Metal-binding</keyword>
<evidence type="ECO:0000256" key="5">
    <source>
        <dbReference type="ARBA" id="ARBA00022964"/>
    </source>
</evidence>
<dbReference type="STRING" id="121224.E0VKY9"/>
<dbReference type="InterPro" id="IPR039558">
    <property type="entry name" value="TPA1/OFD1_N"/>
</dbReference>
<proteinExistence type="inferred from homology"/>
<dbReference type="KEGG" id="phu:Phum_PHUM275770"/>
<dbReference type="EMBL" id="AAZO01003195">
    <property type="status" value="NOT_ANNOTATED_CDS"/>
    <property type="molecule type" value="Genomic_DNA"/>
</dbReference>
<dbReference type="PROSITE" id="PS51471">
    <property type="entry name" value="FE2OG_OXY"/>
    <property type="match status" value="1"/>
</dbReference>
<dbReference type="GeneID" id="8238992"/>
<feature type="compositionally biased region" description="Basic and acidic residues" evidence="10">
    <location>
        <begin position="496"/>
        <end position="506"/>
    </location>
</feature>
<dbReference type="InterPro" id="IPR005123">
    <property type="entry name" value="Oxoglu/Fe-dep_dioxygenase_dom"/>
</dbReference>
<dbReference type="GO" id="GO:0031418">
    <property type="term" value="F:L-ascorbic acid binding"/>
    <property type="evidence" value="ECO:0007669"/>
    <property type="project" value="UniProtKB-KW"/>
</dbReference>
<dbReference type="Pfam" id="PF10637">
    <property type="entry name" value="Ofd1_CTDD"/>
    <property type="match status" value="1"/>
</dbReference>
<evidence type="ECO:0000256" key="2">
    <source>
        <dbReference type="ARBA" id="ARBA00007443"/>
    </source>
</evidence>
<dbReference type="GO" id="GO:0031543">
    <property type="term" value="F:peptidyl-proline dioxygenase activity"/>
    <property type="evidence" value="ECO:0007669"/>
    <property type="project" value="TreeGrafter"/>
</dbReference>
<evidence type="ECO:0000256" key="10">
    <source>
        <dbReference type="SAM" id="MobiDB-lite"/>
    </source>
</evidence>
<dbReference type="OrthoDB" id="430522at2759"/>
<evidence type="ECO:0000256" key="8">
    <source>
        <dbReference type="ARBA" id="ARBA00029938"/>
    </source>
</evidence>
<dbReference type="RefSeq" id="XP_002426783.1">
    <property type="nucleotide sequence ID" value="XM_002426738.1"/>
</dbReference>
<keyword evidence="14" id="KW-1185">Reference proteome</keyword>
<evidence type="ECO:0000256" key="6">
    <source>
        <dbReference type="ARBA" id="ARBA00023002"/>
    </source>
</evidence>
<dbReference type="EnsemblMetazoa" id="PHUM275770-RA">
    <property type="protein sequence ID" value="PHUM275770-PA"/>
    <property type="gene ID" value="PHUM275770"/>
</dbReference>
<reference evidence="12" key="1">
    <citation type="submission" date="2007-04" db="EMBL/GenBank/DDBJ databases">
        <title>Annotation of Pediculus humanus corporis strain USDA.</title>
        <authorList>
            <person name="Kirkness E."/>
            <person name="Hannick L."/>
            <person name="Hass B."/>
            <person name="Bruggner R."/>
            <person name="Lawson D."/>
            <person name="Bidwell S."/>
            <person name="Joardar V."/>
            <person name="Caler E."/>
            <person name="Walenz B."/>
            <person name="Inman J."/>
            <person name="Schobel S."/>
            <person name="Galinsky K."/>
            <person name="Amedeo P."/>
            <person name="Strausberg R."/>
        </authorList>
    </citation>
    <scope>NUCLEOTIDE SEQUENCE</scope>
    <source>
        <strain evidence="12">USDA</strain>
    </source>
</reference>
<evidence type="ECO:0000256" key="7">
    <source>
        <dbReference type="ARBA" id="ARBA00023004"/>
    </source>
</evidence>
<evidence type="ECO:0000313" key="14">
    <source>
        <dbReference type="Proteomes" id="UP000009046"/>
    </source>
</evidence>
<feature type="domain" description="Fe2OG dioxygenase" evidence="11">
    <location>
        <begin position="132"/>
        <end position="234"/>
    </location>
</feature>
<dbReference type="SMART" id="SM00702">
    <property type="entry name" value="P4Hc"/>
    <property type="match status" value="1"/>
</dbReference>
<evidence type="ECO:0000256" key="3">
    <source>
        <dbReference type="ARBA" id="ARBA00022723"/>
    </source>
</evidence>
<evidence type="ECO:0000259" key="11">
    <source>
        <dbReference type="PROSITE" id="PS51471"/>
    </source>
</evidence>
<dbReference type="HOGENOM" id="CLU_027679_0_0_1"/>
<name>E0VKY9_PEDHC</name>
<organism>
    <name type="scientific">Pediculus humanus subsp. corporis</name>
    <name type="common">Body louse</name>
    <dbReference type="NCBI Taxonomy" id="121224"/>
    <lineage>
        <taxon>Eukaryota</taxon>
        <taxon>Metazoa</taxon>
        <taxon>Ecdysozoa</taxon>
        <taxon>Arthropoda</taxon>
        <taxon>Hexapoda</taxon>
        <taxon>Insecta</taxon>
        <taxon>Pterygota</taxon>
        <taxon>Neoptera</taxon>
        <taxon>Paraneoptera</taxon>
        <taxon>Psocodea</taxon>
        <taxon>Troctomorpha</taxon>
        <taxon>Phthiraptera</taxon>
        <taxon>Anoplura</taxon>
        <taxon>Pediculidae</taxon>
        <taxon>Pediculus</taxon>
    </lineage>
</organism>
<dbReference type="GO" id="GO:0006449">
    <property type="term" value="P:regulation of translational termination"/>
    <property type="evidence" value="ECO:0007669"/>
    <property type="project" value="TreeGrafter"/>
</dbReference>
<dbReference type="CTD" id="8238992"/>
<keyword evidence="5" id="KW-0223">Dioxygenase</keyword>
<protein>
    <recommendedName>
        <fullName evidence="8">uS12 prolyl 3-hydroxylase</fullName>
    </recommendedName>
</protein>
<evidence type="ECO:0000256" key="1">
    <source>
        <dbReference type="ARBA" id="ARBA00001961"/>
    </source>
</evidence>
<dbReference type="GO" id="GO:0005506">
    <property type="term" value="F:iron ion binding"/>
    <property type="evidence" value="ECO:0007669"/>
    <property type="project" value="InterPro"/>
</dbReference>
<dbReference type="Gene3D" id="2.60.120.620">
    <property type="entry name" value="q2cbj1_9rhob like domain"/>
    <property type="match status" value="2"/>
</dbReference>
<dbReference type="eggNOG" id="KOG3844">
    <property type="taxonomic scope" value="Eukaryota"/>
</dbReference>
<dbReference type="GO" id="GO:0005737">
    <property type="term" value="C:cytoplasm"/>
    <property type="evidence" value="ECO:0007669"/>
    <property type="project" value="TreeGrafter"/>
</dbReference>
<dbReference type="InParanoid" id="E0VKY9"/>